<evidence type="ECO:0000256" key="6">
    <source>
        <dbReference type="SAM" id="Phobius"/>
    </source>
</evidence>
<keyword evidence="4 6" id="KW-1133">Transmembrane helix</keyword>
<feature type="transmembrane region" description="Helical" evidence="6">
    <location>
        <begin position="401"/>
        <end position="422"/>
    </location>
</feature>
<organism evidence="7 8">
    <name type="scientific">Psychroflexus halocasei</name>
    <dbReference type="NCBI Taxonomy" id="908615"/>
    <lineage>
        <taxon>Bacteria</taxon>
        <taxon>Pseudomonadati</taxon>
        <taxon>Bacteroidota</taxon>
        <taxon>Flavobacteriia</taxon>
        <taxon>Flavobacteriales</taxon>
        <taxon>Flavobacteriaceae</taxon>
        <taxon>Psychroflexus</taxon>
    </lineage>
</organism>
<dbReference type="RefSeq" id="WP_093244304.1">
    <property type="nucleotide sequence ID" value="NZ_FNQF01000006.1"/>
</dbReference>
<name>A0A1H4BPI6_9FLAO</name>
<dbReference type="PANTHER" id="PTHR30250">
    <property type="entry name" value="PST FAMILY PREDICTED COLANIC ACID TRANSPORTER"/>
    <property type="match status" value="1"/>
</dbReference>
<dbReference type="GO" id="GO:0005886">
    <property type="term" value="C:plasma membrane"/>
    <property type="evidence" value="ECO:0007669"/>
    <property type="project" value="UniProtKB-SubCell"/>
</dbReference>
<dbReference type="AlphaFoldDB" id="A0A1H4BPI6"/>
<feature type="transmembrane region" description="Helical" evidence="6">
    <location>
        <begin position="197"/>
        <end position="215"/>
    </location>
</feature>
<evidence type="ECO:0000256" key="3">
    <source>
        <dbReference type="ARBA" id="ARBA00022692"/>
    </source>
</evidence>
<comment type="subcellular location">
    <subcellularLocation>
        <location evidence="1">Cell membrane</location>
        <topology evidence="1">Multi-pass membrane protein</topology>
    </subcellularLocation>
</comment>
<proteinExistence type="predicted"/>
<feature type="transmembrane region" description="Helical" evidence="6">
    <location>
        <begin position="21"/>
        <end position="44"/>
    </location>
</feature>
<dbReference type="STRING" id="908615.SAMN05421540_106110"/>
<keyword evidence="8" id="KW-1185">Reference proteome</keyword>
<dbReference type="CDD" id="cd13128">
    <property type="entry name" value="MATE_Wzx_like"/>
    <property type="match status" value="1"/>
</dbReference>
<feature type="transmembrane region" description="Helical" evidence="6">
    <location>
        <begin position="379"/>
        <end position="395"/>
    </location>
</feature>
<keyword evidence="2" id="KW-1003">Cell membrane</keyword>
<dbReference type="Proteomes" id="UP000198820">
    <property type="component" value="Unassembled WGS sequence"/>
</dbReference>
<feature type="transmembrane region" description="Helical" evidence="6">
    <location>
        <begin position="313"/>
        <end position="333"/>
    </location>
</feature>
<evidence type="ECO:0000256" key="5">
    <source>
        <dbReference type="ARBA" id="ARBA00023136"/>
    </source>
</evidence>
<keyword evidence="5 6" id="KW-0472">Membrane</keyword>
<reference evidence="7 8" key="1">
    <citation type="submission" date="2016-10" db="EMBL/GenBank/DDBJ databases">
        <authorList>
            <person name="de Groot N.N."/>
        </authorList>
    </citation>
    <scope>NUCLEOTIDE SEQUENCE [LARGE SCALE GENOMIC DNA]</scope>
    <source>
        <strain evidence="7 8">DSM 23581</strain>
    </source>
</reference>
<feature type="transmembrane region" description="Helical" evidence="6">
    <location>
        <begin position="236"/>
        <end position="257"/>
    </location>
</feature>
<evidence type="ECO:0000313" key="7">
    <source>
        <dbReference type="EMBL" id="SEA49732.1"/>
    </source>
</evidence>
<feature type="transmembrane region" description="Helical" evidence="6">
    <location>
        <begin position="91"/>
        <end position="113"/>
    </location>
</feature>
<dbReference type="PANTHER" id="PTHR30250:SF11">
    <property type="entry name" value="O-ANTIGEN TRANSPORTER-RELATED"/>
    <property type="match status" value="1"/>
</dbReference>
<dbReference type="InterPro" id="IPR050833">
    <property type="entry name" value="Poly_Biosynth_Transport"/>
</dbReference>
<evidence type="ECO:0000256" key="2">
    <source>
        <dbReference type="ARBA" id="ARBA00022475"/>
    </source>
</evidence>
<evidence type="ECO:0000313" key="8">
    <source>
        <dbReference type="Proteomes" id="UP000198820"/>
    </source>
</evidence>
<dbReference type="EMBL" id="FNQF01000006">
    <property type="protein sequence ID" value="SEA49732.1"/>
    <property type="molecule type" value="Genomic_DNA"/>
</dbReference>
<protein>
    <submittedName>
        <fullName evidence="7">Membrane protein involved in the export of O-antigen and teichoic acid</fullName>
    </submittedName>
</protein>
<gene>
    <name evidence="7" type="ORF">SAMN05421540_106110</name>
</gene>
<dbReference type="InterPro" id="IPR002797">
    <property type="entry name" value="Polysacc_synth"/>
</dbReference>
<feature type="transmembrane region" description="Helical" evidence="6">
    <location>
        <begin position="50"/>
        <end position="70"/>
    </location>
</feature>
<accession>A0A1H4BPI6</accession>
<keyword evidence="3 6" id="KW-0812">Transmembrane</keyword>
<feature type="transmembrane region" description="Helical" evidence="6">
    <location>
        <begin position="133"/>
        <end position="155"/>
    </location>
</feature>
<evidence type="ECO:0000256" key="4">
    <source>
        <dbReference type="ARBA" id="ARBA00022989"/>
    </source>
</evidence>
<sequence length="435" mass="49003">MKKRIQKILGDTDQKEILSKGFSFLVFRILGAVVGYLFIFYVSNTYGADIYGLIALGLSMFLIISEFGRLGLDTNIVKFFSQDKHDSEAGIFFKSLGISFFASSFLAWVVYYFSDVIVLKFYQEPKPELLEYLPWILFAIPFWNIAMISASFLRAKKRNNAFAFLNNPSRFLFSLLLVIFISYFFEKIPLNIVKAHFWGVIISAIIGLSMVFKSISGIEIKSKTKSIAFVKESFPMLLSSSILILLGLTDTQVLGVYESNTEIGIYNVSLKLAALTTFSLQAINSILAPKIARSYADNDETNYKKLIAFSTKLNFIISTIIVIVMLTFHKYLLSLFGEDFETGSQILIIFCVGQFVNSFSGSVGIILQMIGKQKVLQNFVFIAFIINLILTFALTPRYGGLGAATATVISMLFWNIGSAIYLKKRMNITSYYTFK</sequence>
<feature type="transmembrane region" description="Helical" evidence="6">
    <location>
        <begin position="263"/>
        <end position="283"/>
    </location>
</feature>
<evidence type="ECO:0000256" key="1">
    <source>
        <dbReference type="ARBA" id="ARBA00004651"/>
    </source>
</evidence>
<dbReference type="Pfam" id="PF01943">
    <property type="entry name" value="Polysacc_synt"/>
    <property type="match status" value="1"/>
</dbReference>
<feature type="transmembrane region" description="Helical" evidence="6">
    <location>
        <begin position="167"/>
        <end position="185"/>
    </location>
</feature>
<feature type="transmembrane region" description="Helical" evidence="6">
    <location>
        <begin position="345"/>
        <end position="367"/>
    </location>
</feature>